<dbReference type="RefSeq" id="WP_155334576.1">
    <property type="nucleotide sequence ID" value="NZ_BAAABN010000006.1"/>
</dbReference>
<reference evidence="3 4" key="1">
    <citation type="submission" date="2019-10" db="EMBL/GenBank/DDBJ databases">
        <title>Whole genome shotgun sequence of Acrocarpospora corrugata NBRC 13972.</title>
        <authorList>
            <person name="Ichikawa N."/>
            <person name="Kimura A."/>
            <person name="Kitahashi Y."/>
            <person name="Komaki H."/>
            <person name="Oguchi A."/>
        </authorList>
    </citation>
    <scope>NUCLEOTIDE SEQUENCE [LARGE SCALE GENOMIC DNA]</scope>
    <source>
        <strain evidence="3 4">NBRC 13972</strain>
    </source>
</reference>
<keyword evidence="2" id="KW-1133">Transmembrane helix</keyword>
<evidence type="ECO:0008006" key="5">
    <source>
        <dbReference type="Google" id="ProtNLM"/>
    </source>
</evidence>
<accession>A0A5M3VNM9</accession>
<organism evidence="3 4">
    <name type="scientific">Acrocarpospora corrugata</name>
    <dbReference type="NCBI Taxonomy" id="35763"/>
    <lineage>
        <taxon>Bacteria</taxon>
        <taxon>Bacillati</taxon>
        <taxon>Actinomycetota</taxon>
        <taxon>Actinomycetes</taxon>
        <taxon>Streptosporangiales</taxon>
        <taxon>Streptosporangiaceae</taxon>
        <taxon>Acrocarpospora</taxon>
    </lineage>
</organism>
<feature type="transmembrane region" description="Helical" evidence="2">
    <location>
        <begin position="521"/>
        <end position="541"/>
    </location>
</feature>
<feature type="transmembrane region" description="Helical" evidence="2">
    <location>
        <begin position="340"/>
        <end position="362"/>
    </location>
</feature>
<evidence type="ECO:0000313" key="4">
    <source>
        <dbReference type="Proteomes" id="UP000334990"/>
    </source>
</evidence>
<feature type="transmembrane region" description="Helical" evidence="2">
    <location>
        <begin position="108"/>
        <end position="136"/>
    </location>
</feature>
<dbReference type="Proteomes" id="UP000334990">
    <property type="component" value="Unassembled WGS sequence"/>
</dbReference>
<evidence type="ECO:0000256" key="2">
    <source>
        <dbReference type="SAM" id="Phobius"/>
    </source>
</evidence>
<feature type="transmembrane region" description="Helical" evidence="2">
    <location>
        <begin position="69"/>
        <end position="87"/>
    </location>
</feature>
<dbReference type="AlphaFoldDB" id="A0A5M3VNM9"/>
<gene>
    <name evidence="3" type="ORF">Acor_01850</name>
</gene>
<keyword evidence="4" id="KW-1185">Reference proteome</keyword>
<evidence type="ECO:0000313" key="3">
    <source>
        <dbReference type="EMBL" id="GER98123.1"/>
    </source>
</evidence>
<dbReference type="OrthoDB" id="4320047at2"/>
<dbReference type="InterPro" id="IPR029058">
    <property type="entry name" value="AB_hydrolase_fold"/>
</dbReference>
<proteinExistence type="predicted"/>
<feature type="transmembrane region" description="Helical" evidence="2">
    <location>
        <begin position="214"/>
        <end position="233"/>
    </location>
</feature>
<feature type="region of interest" description="Disordered" evidence="1">
    <location>
        <begin position="267"/>
        <end position="289"/>
    </location>
</feature>
<feature type="transmembrane region" description="Helical" evidence="2">
    <location>
        <begin position="426"/>
        <end position="449"/>
    </location>
</feature>
<sequence>MKVELRIHGVAGASPGSVLYPGSAKPGKLLEDGVRDGVGFYRPDPQPTPGWLRQAYVWGGLTSGAKTRALWLLLLPFALANIAFFMTPHRLDPTRERYKPLRKTIDALHRLFSLSLTTTALLGFTTIYLDILAWQSSHTPFGGPLAWLATLNSHDIALRLSLASLLPALALALIWLLSSRTWKSTDQVPVPEGDLRHGGPLLARRRMWNGGPPVGRLRSLHVGFGFTLIAATLTLAEPVAWLLTAEAVIGAIIVLTVAFPQAATRLDPAEESPSGDARDAAERERPKGRVGGRSPLTLFCTALRWAGLLVYVAALIVPLGGPGKQAAPGPLPGFDPMVQIVFWAQIGLIAMVAVGVAVLARGGGAQGGQRYGRALWGLAGPATMLMAWAYAAAVAIGAAFIAAELVGAPAFSRFEVPTAIVLPESFAWALYAVPLAVLMLVGLAIWLWVTYRRTANTVNDVIVGHYPEKERGRVSNAWAAAALTDRAQVVFATIALTAIGTLAVVGVILTGRMDTKPWTPLVVTGAIILIVFLVALMVVGWQAYRHPGLRRTVGVLWDISTFWPRSTHPFAPPCYSERVVPELLTRVNRLIADGHTVVISGHSQGSVIAAAVVLQLDPADRQATRLLTHGSPLRRLYSRFFPTYFDTATLKAVQTAAPWQNLYRNSDPIGGPVDDAIDRSVWDPISPPPDSPIRGHIDYYVDADYRTALNSLTTP</sequence>
<comment type="caution">
    <text evidence="3">The sequence shown here is derived from an EMBL/GenBank/DDBJ whole genome shotgun (WGS) entry which is preliminary data.</text>
</comment>
<name>A0A5M3VNM9_9ACTN</name>
<keyword evidence="2" id="KW-0812">Transmembrane</keyword>
<protein>
    <recommendedName>
        <fullName evidence="5">Integral membrane protein</fullName>
    </recommendedName>
</protein>
<keyword evidence="2" id="KW-0472">Membrane</keyword>
<feature type="transmembrane region" description="Helical" evidence="2">
    <location>
        <begin position="156"/>
        <end position="177"/>
    </location>
</feature>
<evidence type="ECO:0000256" key="1">
    <source>
        <dbReference type="SAM" id="MobiDB-lite"/>
    </source>
</evidence>
<feature type="transmembrane region" description="Helical" evidence="2">
    <location>
        <begin position="239"/>
        <end position="259"/>
    </location>
</feature>
<dbReference type="EMBL" id="BLAD01000035">
    <property type="protein sequence ID" value="GER98123.1"/>
    <property type="molecule type" value="Genomic_DNA"/>
</dbReference>
<dbReference type="SUPFAM" id="SSF53474">
    <property type="entry name" value="alpha/beta-Hydrolases"/>
    <property type="match status" value="1"/>
</dbReference>
<feature type="transmembrane region" description="Helical" evidence="2">
    <location>
        <begin position="296"/>
        <end position="320"/>
    </location>
</feature>
<feature type="transmembrane region" description="Helical" evidence="2">
    <location>
        <begin position="489"/>
        <end position="509"/>
    </location>
</feature>
<feature type="compositionally biased region" description="Basic and acidic residues" evidence="1">
    <location>
        <begin position="276"/>
        <end position="287"/>
    </location>
</feature>
<feature type="transmembrane region" description="Helical" evidence="2">
    <location>
        <begin position="374"/>
        <end position="406"/>
    </location>
</feature>